<dbReference type="GO" id="GO:0003700">
    <property type="term" value="F:DNA-binding transcription factor activity"/>
    <property type="evidence" value="ECO:0007669"/>
    <property type="project" value="InterPro"/>
</dbReference>
<dbReference type="GO" id="GO:0003677">
    <property type="term" value="F:DNA binding"/>
    <property type="evidence" value="ECO:0007669"/>
    <property type="project" value="UniProtKB-KW"/>
</dbReference>
<dbReference type="Proteomes" id="UP000199207">
    <property type="component" value="Unassembled WGS sequence"/>
</dbReference>
<keyword evidence="1" id="KW-0805">Transcription regulation</keyword>
<evidence type="ECO:0000313" key="5">
    <source>
        <dbReference type="EMBL" id="SFC90421.1"/>
    </source>
</evidence>
<dbReference type="Gene3D" id="3.40.1410.10">
    <property type="entry name" value="Chorismate lyase-like"/>
    <property type="match status" value="1"/>
</dbReference>
<dbReference type="InterPro" id="IPR028978">
    <property type="entry name" value="Chorismate_lyase_/UTRA_dom_sf"/>
</dbReference>
<dbReference type="AlphaFoldDB" id="A0A1I1MYD8"/>
<dbReference type="GO" id="GO:0045892">
    <property type="term" value="P:negative regulation of DNA-templated transcription"/>
    <property type="evidence" value="ECO:0007669"/>
    <property type="project" value="TreeGrafter"/>
</dbReference>
<evidence type="ECO:0000259" key="4">
    <source>
        <dbReference type="PROSITE" id="PS50949"/>
    </source>
</evidence>
<dbReference type="Gene3D" id="1.10.10.10">
    <property type="entry name" value="Winged helix-like DNA-binding domain superfamily/Winged helix DNA-binding domain"/>
    <property type="match status" value="1"/>
</dbReference>
<dbReference type="Pfam" id="PF07702">
    <property type="entry name" value="UTRA"/>
    <property type="match status" value="1"/>
</dbReference>
<keyword evidence="2 5" id="KW-0238">DNA-binding</keyword>
<dbReference type="STRING" id="910347.SAMN05421773_107143"/>
<gene>
    <name evidence="5" type="ORF">SAMN05421773_107143</name>
</gene>
<dbReference type="PANTHER" id="PTHR44846:SF17">
    <property type="entry name" value="GNTR-FAMILY TRANSCRIPTIONAL REGULATOR"/>
    <property type="match status" value="1"/>
</dbReference>
<keyword evidence="6" id="KW-1185">Reference proteome</keyword>
<proteinExistence type="predicted"/>
<organism evidence="5 6">
    <name type="scientific">Streptomyces aidingensis</name>
    <dbReference type="NCBI Taxonomy" id="910347"/>
    <lineage>
        <taxon>Bacteria</taxon>
        <taxon>Bacillati</taxon>
        <taxon>Actinomycetota</taxon>
        <taxon>Actinomycetes</taxon>
        <taxon>Kitasatosporales</taxon>
        <taxon>Streptomycetaceae</taxon>
        <taxon>Streptomyces</taxon>
    </lineage>
</organism>
<feature type="domain" description="HTH gntR-type" evidence="4">
    <location>
        <begin position="8"/>
        <end position="75"/>
    </location>
</feature>
<sequence>MHTDSTAGHPYEALAERIRDRIRSGQYAPGSQLPPLRALADAEGVAYETARRAIGWLAESGAVRVTTHGTYVEDSPPVGSGWQHRLRLWQATGSTTGAAEIIKGADIRHVRPPRHVAEIFELPPGTRQILRRRYIVGDDDRPRAAVTEWWSPDLAERVPALAEPRPNVQPPGTVLTAVRDATGRQPTTGRDAMVAREATGWEADALRVRDGAPVLALVWQWSDGSGLMVYGESVLPAGIEVGYAY</sequence>
<dbReference type="InterPro" id="IPR036390">
    <property type="entry name" value="WH_DNA-bd_sf"/>
</dbReference>
<protein>
    <submittedName>
        <fullName evidence="5">DNA-binding transcriptional regulator, GntR family</fullName>
    </submittedName>
</protein>
<dbReference type="OrthoDB" id="3192286at2"/>
<dbReference type="InterPro" id="IPR011663">
    <property type="entry name" value="UTRA"/>
</dbReference>
<name>A0A1I1MYD8_9ACTN</name>
<keyword evidence="3" id="KW-0804">Transcription</keyword>
<dbReference type="EMBL" id="FOLM01000007">
    <property type="protein sequence ID" value="SFC90421.1"/>
    <property type="molecule type" value="Genomic_DNA"/>
</dbReference>
<dbReference type="SUPFAM" id="SSF46785">
    <property type="entry name" value="Winged helix' DNA-binding domain"/>
    <property type="match status" value="1"/>
</dbReference>
<dbReference type="InterPro" id="IPR050679">
    <property type="entry name" value="Bact_HTH_transcr_reg"/>
</dbReference>
<reference evidence="5 6" key="1">
    <citation type="submission" date="2016-10" db="EMBL/GenBank/DDBJ databases">
        <authorList>
            <person name="de Groot N.N."/>
        </authorList>
    </citation>
    <scope>NUCLEOTIDE SEQUENCE [LARGE SCALE GENOMIC DNA]</scope>
    <source>
        <strain evidence="5 6">CGMCC 4.5739</strain>
    </source>
</reference>
<dbReference type="SMART" id="SM00345">
    <property type="entry name" value="HTH_GNTR"/>
    <property type="match status" value="1"/>
</dbReference>
<accession>A0A1I1MYD8</accession>
<dbReference type="PANTHER" id="PTHR44846">
    <property type="entry name" value="MANNOSYL-D-GLYCERATE TRANSPORT/METABOLISM SYSTEM REPRESSOR MNGR-RELATED"/>
    <property type="match status" value="1"/>
</dbReference>
<dbReference type="Pfam" id="PF00392">
    <property type="entry name" value="GntR"/>
    <property type="match status" value="1"/>
</dbReference>
<dbReference type="CDD" id="cd07377">
    <property type="entry name" value="WHTH_GntR"/>
    <property type="match status" value="1"/>
</dbReference>
<evidence type="ECO:0000256" key="3">
    <source>
        <dbReference type="ARBA" id="ARBA00023163"/>
    </source>
</evidence>
<evidence type="ECO:0000256" key="2">
    <source>
        <dbReference type="ARBA" id="ARBA00023125"/>
    </source>
</evidence>
<dbReference type="SUPFAM" id="SSF64288">
    <property type="entry name" value="Chorismate lyase-like"/>
    <property type="match status" value="1"/>
</dbReference>
<dbReference type="PROSITE" id="PS50949">
    <property type="entry name" value="HTH_GNTR"/>
    <property type="match status" value="1"/>
</dbReference>
<dbReference type="InterPro" id="IPR000524">
    <property type="entry name" value="Tscrpt_reg_HTH_GntR"/>
</dbReference>
<evidence type="ECO:0000256" key="1">
    <source>
        <dbReference type="ARBA" id="ARBA00023015"/>
    </source>
</evidence>
<dbReference type="InterPro" id="IPR036388">
    <property type="entry name" value="WH-like_DNA-bd_sf"/>
</dbReference>
<dbReference type="RefSeq" id="WP_093839257.1">
    <property type="nucleotide sequence ID" value="NZ_FOLM01000007.1"/>
</dbReference>
<evidence type="ECO:0000313" key="6">
    <source>
        <dbReference type="Proteomes" id="UP000199207"/>
    </source>
</evidence>